<reference evidence="2" key="1">
    <citation type="submission" date="2021-01" db="EMBL/GenBank/DDBJ databases">
        <authorList>
            <person name="Corre E."/>
            <person name="Pelletier E."/>
            <person name="Niang G."/>
            <person name="Scheremetjew M."/>
            <person name="Finn R."/>
            <person name="Kale V."/>
            <person name="Holt S."/>
            <person name="Cochrane G."/>
            <person name="Meng A."/>
            <person name="Brown T."/>
            <person name="Cohen L."/>
        </authorList>
    </citation>
    <scope>NUCLEOTIDE SEQUENCE</scope>
    <source>
        <strain evidence="2">CCMP3303</strain>
    </source>
</reference>
<dbReference type="EMBL" id="HBEJ01009834">
    <property type="protein sequence ID" value="CAD8370082.1"/>
    <property type="molecule type" value="Transcribed_RNA"/>
</dbReference>
<gene>
    <name evidence="2" type="ORF">MPOL1434_LOCUS5786</name>
</gene>
<feature type="transmembrane region" description="Helical" evidence="1">
    <location>
        <begin position="158"/>
        <end position="181"/>
    </location>
</feature>
<evidence type="ECO:0000313" key="2">
    <source>
        <dbReference type="EMBL" id="CAD8370082.1"/>
    </source>
</evidence>
<keyword evidence="1" id="KW-0812">Transmembrane</keyword>
<organism evidence="2">
    <name type="scientific">Minutocellus polymorphus</name>
    <dbReference type="NCBI Taxonomy" id="265543"/>
    <lineage>
        <taxon>Eukaryota</taxon>
        <taxon>Sar</taxon>
        <taxon>Stramenopiles</taxon>
        <taxon>Ochrophyta</taxon>
        <taxon>Bacillariophyta</taxon>
        <taxon>Mediophyceae</taxon>
        <taxon>Cymatosirophycidae</taxon>
        <taxon>Cymatosirales</taxon>
        <taxon>Cymatosiraceae</taxon>
        <taxon>Minutocellus</taxon>
    </lineage>
</organism>
<keyword evidence="1" id="KW-0472">Membrane</keyword>
<accession>A0A7S0FM27</accession>
<keyword evidence="1" id="KW-1133">Transmembrane helix</keyword>
<dbReference type="AlphaFoldDB" id="A0A7S0FM27"/>
<protein>
    <submittedName>
        <fullName evidence="2">Uncharacterized protein</fullName>
    </submittedName>
</protein>
<evidence type="ECO:0000256" key="1">
    <source>
        <dbReference type="SAM" id="Phobius"/>
    </source>
</evidence>
<proteinExistence type="predicted"/>
<sequence length="219" mass="23990">MPLEVEERDVPVATVATTVATPPPINPAYRHDPTEDSIIIVPNARVVVREDKKTVLLPDFSQKIIEHRHMDDGTVDVYTRHVRVDGTTTCFEQLGVPESDLALRPDGPCFQGEHKAGTIYPTISTQLNRVSAGENDPETTAHQDEEQENMKRKKINKLVINITVFVALIVLAVLFAEFLFFPATILGIVVIANAVQLATGDTNDDDDCCCSCCDGCSDG</sequence>
<name>A0A7S0FM27_9STRA</name>